<dbReference type="RefSeq" id="WP_413261286.1">
    <property type="nucleotide sequence ID" value="NZ_JBHFNR010000015.1"/>
</dbReference>
<feature type="domain" description="CHAT" evidence="1">
    <location>
        <begin position="588"/>
        <end position="721"/>
    </location>
</feature>
<protein>
    <submittedName>
        <fullName evidence="2">CHAT domain-containing protein</fullName>
    </submittedName>
</protein>
<dbReference type="InterPro" id="IPR024983">
    <property type="entry name" value="CHAT_dom"/>
</dbReference>
<comment type="caution">
    <text evidence="2">The sequence shown here is derived from an EMBL/GenBank/DDBJ whole genome shotgun (WGS) entry which is preliminary data.</text>
</comment>
<evidence type="ECO:0000313" key="2">
    <source>
        <dbReference type="EMBL" id="MFB2891608.1"/>
    </source>
</evidence>
<evidence type="ECO:0000259" key="1">
    <source>
        <dbReference type="Pfam" id="PF12770"/>
    </source>
</evidence>
<gene>
    <name evidence="2" type="ORF">ACE1CI_01560</name>
</gene>
<reference evidence="2 3" key="1">
    <citation type="submission" date="2024-09" db="EMBL/GenBank/DDBJ databases">
        <title>Floridaenema gen nov. (Aerosakkonemataceae, Aerosakkonematales ord. nov., Cyanobacteria) from benthic tropical and subtropical fresh waters, with the description of four new species.</title>
        <authorList>
            <person name="Moretto J.A."/>
            <person name="Berthold D.E."/>
            <person name="Lefler F.W."/>
            <person name="Huang I.-S."/>
            <person name="Laughinghouse H. IV."/>
        </authorList>
    </citation>
    <scope>NUCLEOTIDE SEQUENCE [LARGE SCALE GENOMIC DNA]</scope>
    <source>
        <strain evidence="2 3">BLCC-F50</strain>
    </source>
</reference>
<organism evidence="2 3">
    <name type="scientific">Floridaenema flaviceps BLCC-F50</name>
    <dbReference type="NCBI Taxonomy" id="3153642"/>
    <lineage>
        <taxon>Bacteria</taxon>
        <taxon>Bacillati</taxon>
        <taxon>Cyanobacteriota</taxon>
        <taxon>Cyanophyceae</taxon>
        <taxon>Oscillatoriophycideae</taxon>
        <taxon>Aerosakkonematales</taxon>
        <taxon>Aerosakkonemataceae</taxon>
        <taxon>Floridanema</taxon>
        <taxon>Floridanema flaviceps</taxon>
    </lineage>
</organism>
<dbReference type="Proteomes" id="UP001576784">
    <property type="component" value="Unassembled WGS sequence"/>
</dbReference>
<name>A0ABV4XIR3_9CYAN</name>
<keyword evidence="3" id="KW-1185">Reference proteome</keyword>
<sequence length="749" mass="86858">MNRINPLPKIRHPSLTLYAFHLHHDINQTVKADAPHLWEKFEQLAPLLQIPEIQALRHKLICYQNGQYDPNAEDKQLGGNLSLLRPDEDSYFPSVRQSDGLELRVMVDPYRINDTYAADLTLFYENDLTINQISRLNPQGCLLPGNIQASLGQTMIFFAEIVGDVENYQVLADQCIAQLLQGENLLKLIGKSRLFGSPIFEYDTPDANIEPIQKCHILVWFGKEKILEKAQQVNWINLLCCRHKIIYIYHQSRYCYDQAHKYYKDLDDIRDQLGDKEAKSIEQLEKWQADLTQMELRYMGYWRDIKDHQTAIAANVVNYRQLLNIIPAWQGDDRKFLDDFLAWSQTKYQQQIEFYLRFLEPGRELFAGASATLREQVKFKRQKASTFNLVILILGNGDFEKGFSSVIAQIWTDGERLPTQHTGQLPLAPELVKAYHRWQSLYKVFINDRIAIRLDKEKPQVTNFSIMDVNKLAEDLEEELNKWLNTEQFIPVDRILREKFMRSDQIQVIIQSDNIDVRRLPWHLWDFFKPYRKAEVALSLPFYDRPLKTAPTRNQIRILSILGDDKGIDTEKDKQLLAQIDAETAFIVKPNRQQLDEQLWSEQGWDILCFSGHSSSEMDGSNGYIKINDTDKLTIPELKNALRTAIERGLQIAIFNSCDGLGLANQLASLHIPQIIVMREPVPDVVAQEFLKNFLTAFASGKSFYLAVREAREKLQGLENYFPCASWLPVICQNPAEIPPIWDSLRRIS</sequence>
<accession>A0ABV4XIR3</accession>
<dbReference type="EMBL" id="JBHFNR010000015">
    <property type="protein sequence ID" value="MFB2891608.1"/>
    <property type="molecule type" value="Genomic_DNA"/>
</dbReference>
<evidence type="ECO:0000313" key="3">
    <source>
        <dbReference type="Proteomes" id="UP001576784"/>
    </source>
</evidence>
<proteinExistence type="predicted"/>
<dbReference type="Pfam" id="PF12770">
    <property type="entry name" value="CHAT"/>
    <property type="match status" value="1"/>
</dbReference>